<dbReference type="Proteomes" id="UP001396898">
    <property type="component" value="Unassembled WGS sequence"/>
</dbReference>
<evidence type="ECO:0000313" key="2">
    <source>
        <dbReference type="Proteomes" id="UP001396898"/>
    </source>
</evidence>
<sequence>MDRGRDAQPPKGSAGFKGLADVAIAQRQMKARGDKDRVMALQLLINAHERIYGSGDHGRLGFRFCGSCYLNCSAGDFGCTMSQSRLAPSFCSQDP</sequence>
<name>A0ABR1RI08_9PEZI</name>
<comment type="caution">
    <text evidence="1">The sequence shown here is derived from an EMBL/GenBank/DDBJ whole genome shotgun (WGS) entry which is preliminary data.</text>
</comment>
<dbReference type="EMBL" id="JAQQWI010000015">
    <property type="protein sequence ID" value="KAK8012896.1"/>
    <property type="molecule type" value="Genomic_DNA"/>
</dbReference>
<organism evidence="1 2">
    <name type="scientific">Apiospora marii</name>
    <dbReference type="NCBI Taxonomy" id="335849"/>
    <lineage>
        <taxon>Eukaryota</taxon>
        <taxon>Fungi</taxon>
        <taxon>Dikarya</taxon>
        <taxon>Ascomycota</taxon>
        <taxon>Pezizomycotina</taxon>
        <taxon>Sordariomycetes</taxon>
        <taxon>Xylariomycetidae</taxon>
        <taxon>Amphisphaeriales</taxon>
        <taxon>Apiosporaceae</taxon>
        <taxon>Apiospora</taxon>
    </lineage>
</organism>
<keyword evidence="2" id="KW-1185">Reference proteome</keyword>
<evidence type="ECO:0000313" key="1">
    <source>
        <dbReference type="EMBL" id="KAK8012896.1"/>
    </source>
</evidence>
<reference evidence="1 2" key="1">
    <citation type="submission" date="2023-01" db="EMBL/GenBank/DDBJ databases">
        <title>Analysis of 21 Apiospora genomes using comparative genomics revels a genus with tremendous synthesis potential of carbohydrate active enzymes and secondary metabolites.</title>
        <authorList>
            <person name="Sorensen T."/>
        </authorList>
    </citation>
    <scope>NUCLEOTIDE SEQUENCE [LARGE SCALE GENOMIC DNA]</scope>
    <source>
        <strain evidence="1 2">CBS 20057</strain>
    </source>
</reference>
<proteinExistence type="predicted"/>
<accession>A0ABR1RI08</accession>
<protein>
    <submittedName>
        <fullName evidence="1">Uncharacterized protein</fullName>
    </submittedName>
</protein>
<gene>
    <name evidence="1" type="ORF">PG991_010271</name>
</gene>